<gene>
    <name evidence="2" type="ORF">E2488_12925</name>
</gene>
<dbReference type="RefSeq" id="WP_134248789.1">
    <property type="nucleotide sequence ID" value="NZ_SNQI01000004.1"/>
</dbReference>
<sequence>MKTLKIISFFIIIFIAIPIYAQQSCKVLKADINEQYQGECSKGLAHGKGIAKGINTYEGQFKKGLPHGKGMIIYADGSTYSGNWKKGMRNGEGKFSKIVDGKDSIADGIWKNDKFVGQKKVKEYDVIKKVAVTRYMIRKISDKGNQVTVRVKKNGMYVATTNNINGSSGNLVFSQGRAIFENIALYPFTCDMNYSIQNTMGGTSTSVEFRFKILAKGDWLVELYH</sequence>
<evidence type="ECO:0000313" key="3">
    <source>
        <dbReference type="Proteomes" id="UP000298517"/>
    </source>
</evidence>
<accession>A0A4Y8AS69</accession>
<dbReference type="OrthoDB" id="977972at2"/>
<organism evidence="2 3">
    <name type="scientific">Gramella jeungdoensis</name>
    <dbReference type="NCBI Taxonomy" id="708091"/>
    <lineage>
        <taxon>Bacteria</taxon>
        <taxon>Pseudomonadati</taxon>
        <taxon>Bacteroidota</taxon>
        <taxon>Flavobacteriia</taxon>
        <taxon>Flavobacteriales</taxon>
        <taxon>Flavobacteriaceae</taxon>
        <taxon>Christiangramia</taxon>
    </lineage>
</organism>
<keyword evidence="3" id="KW-1185">Reference proteome</keyword>
<reference evidence="2 3" key="1">
    <citation type="journal article" date="2011" name="J. Microbiol.">
        <title>Gramella jeungdoensis sp. nov., isolated from a solar saltern in Korea.</title>
        <authorList>
            <person name="Joung Y."/>
            <person name="Kim H."/>
            <person name="Jang T."/>
            <person name="Ahn T.S."/>
            <person name="Joh K."/>
        </authorList>
    </citation>
    <scope>NUCLEOTIDE SEQUENCE [LARGE SCALE GENOMIC DNA]</scope>
    <source>
        <strain evidence="2 3">KCTC 23123</strain>
    </source>
</reference>
<dbReference type="Gene3D" id="2.20.110.10">
    <property type="entry name" value="Histone H3 K4-specific methyltransferase SET7/9 N-terminal domain"/>
    <property type="match status" value="1"/>
</dbReference>
<dbReference type="PANTHER" id="PTHR23084:SF263">
    <property type="entry name" value="MORN REPEAT-CONTAINING PROTEIN 1"/>
    <property type="match status" value="1"/>
</dbReference>
<dbReference type="InterPro" id="IPR003409">
    <property type="entry name" value="MORN"/>
</dbReference>
<dbReference type="AlphaFoldDB" id="A0A4Y8AS69"/>
<keyword evidence="1" id="KW-0677">Repeat</keyword>
<dbReference type="Pfam" id="PF02493">
    <property type="entry name" value="MORN"/>
    <property type="match status" value="4"/>
</dbReference>
<dbReference type="EMBL" id="SNQI01000004">
    <property type="protein sequence ID" value="TEW73086.1"/>
    <property type="molecule type" value="Genomic_DNA"/>
</dbReference>
<evidence type="ECO:0000256" key="1">
    <source>
        <dbReference type="ARBA" id="ARBA00022737"/>
    </source>
</evidence>
<protein>
    <recommendedName>
        <fullName evidence="4">MORN repeat protein</fullName>
    </recommendedName>
</protein>
<proteinExistence type="predicted"/>
<evidence type="ECO:0000313" key="2">
    <source>
        <dbReference type="EMBL" id="TEW73086.1"/>
    </source>
</evidence>
<name>A0A4Y8AS69_9FLAO</name>
<dbReference type="SUPFAM" id="SSF82185">
    <property type="entry name" value="Histone H3 K4-specific methyltransferase SET7/9 N-terminal domain"/>
    <property type="match status" value="1"/>
</dbReference>
<comment type="caution">
    <text evidence="2">The sequence shown here is derived from an EMBL/GenBank/DDBJ whole genome shotgun (WGS) entry which is preliminary data.</text>
</comment>
<dbReference type="Proteomes" id="UP000298517">
    <property type="component" value="Unassembled WGS sequence"/>
</dbReference>
<dbReference type="SMART" id="SM00698">
    <property type="entry name" value="MORN"/>
    <property type="match status" value="2"/>
</dbReference>
<evidence type="ECO:0008006" key="4">
    <source>
        <dbReference type="Google" id="ProtNLM"/>
    </source>
</evidence>
<dbReference type="PANTHER" id="PTHR23084">
    <property type="entry name" value="PHOSPHATIDYLINOSITOL-4-PHOSPHATE 5-KINASE RELATED"/>
    <property type="match status" value="1"/>
</dbReference>